<evidence type="ECO:0000259" key="3">
    <source>
        <dbReference type="PROSITE" id="PS50184"/>
    </source>
</evidence>
<keyword evidence="4" id="KW-1185">Reference proteome</keyword>
<feature type="domain" description="VWFC" evidence="3">
    <location>
        <begin position="98"/>
        <end position="164"/>
    </location>
</feature>
<dbReference type="Pfam" id="PF19035">
    <property type="entry name" value="TSP1_CCN"/>
    <property type="match status" value="1"/>
</dbReference>
<dbReference type="SMART" id="SM00209">
    <property type="entry name" value="TSP1"/>
    <property type="match status" value="1"/>
</dbReference>
<dbReference type="RefSeq" id="XP_017776892.1">
    <property type="nucleotide sequence ID" value="XM_017921403.1"/>
</dbReference>
<dbReference type="InterPro" id="IPR000884">
    <property type="entry name" value="TSP1_rpt"/>
</dbReference>
<dbReference type="Pfam" id="PF00093">
    <property type="entry name" value="VWC"/>
    <property type="match status" value="1"/>
</dbReference>
<feature type="signal peptide" evidence="2">
    <location>
        <begin position="1"/>
        <end position="19"/>
    </location>
</feature>
<dbReference type="Gene3D" id="2.10.70.10">
    <property type="entry name" value="Complement Module, domain 1"/>
    <property type="match status" value="1"/>
</dbReference>
<dbReference type="InterPro" id="IPR050941">
    <property type="entry name" value="CCN"/>
</dbReference>
<protein>
    <submittedName>
        <fullName evidence="5">Protein CYR61-like</fullName>
    </submittedName>
</protein>
<dbReference type="InterPro" id="IPR036383">
    <property type="entry name" value="TSP1_rpt_sf"/>
</dbReference>
<dbReference type="PROSITE" id="PS50184">
    <property type="entry name" value="VWFC_2"/>
    <property type="match status" value="1"/>
</dbReference>
<organism evidence="4 5">
    <name type="scientific">Nicrophorus vespilloides</name>
    <name type="common">Boreal carrion beetle</name>
    <dbReference type="NCBI Taxonomy" id="110193"/>
    <lineage>
        <taxon>Eukaryota</taxon>
        <taxon>Metazoa</taxon>
        <taxon>Ecdysozoa</taxon>
        <taxon>Arthropoda</taxon>
        <taxon>Hexapoda</taxon>
        <taxon>Insecta</taxon>
        <taxon>Pterygota</taxon>
        <taxon>Neoptera</taxon>
        <taxon>Endopterygota</taxon>
        <taxon>Coleoptera</taxon>
        <taxon>Polyphaga</taxon>
        <taxon>Staphyliniformia</taxon>
        <taxon>Silphidae</taxon>
        <taxon>Nicrophorinae</taxon>
        <taxon>Nicrophorus</taxon>
    </lineage>
</organism>
<reference evidence="5" key="1">
    <citation type="submission" date="2025-08" db="UniProtKB">
        <authorList>
            <consortium name="RefSeq"/>
        </authorList>
    </citation>
    <scope>IDENTIFICATION</scope>
    <source>
        <tissue evidence="5">Whole Larva</tissue>
    </source>
</reference>
<evidence type="ECO:0000256" key="1">
    <source>
        <dbReference type="ARBA" id="ARBA00022729"/>
    </source>
</evidence>
<accession>A0ABM1MQP2</accession>
<gene>
    <name evidence="5" type="primary">LOC108562903</name>
</gene>
<dbReference type="SMART" id="SM00214">
    <property type="entry name" value="VWC"/>
    <property type="match status" value="1"/>
</dbReference>
<name>A0ABM1MQP2_NICVS</name>
<evidence type="ECO:0000256" key="2">
    <source>
        <dbReference type="SAM" id="SignalP"/>
    </source>
</evidence>
<dbReference type="PANTHER" id="PTHR11348:SF17">
    <property type="entry name" value="CCN"/>
    <property type="match status" value="1"/>
</dbReference>
<dbReference type="GeneID" id="108562903"/>
<dbReference type="InterPro" id="IPR043973">
    <property type="entry name" value="TSP1_CCN"/>
</dbReference>
<dbReference type="Gene3D" id="2.20.100.10">
    <property type="entry name" value="Thrombospondin type-1 (TSP1) repeat"/>
    <property type="match status" value="1"/>
</dbReference>
<dbReference type="PANTHER" id="PTHR11348">
    <property type="entry name" value="CONNECTIVE TISSUE GROWTH FACTOR-RELATED"/>
    <property type="match status" value="1"/>
</dbReference>
<keyword evidence="1 2" id="KW-0732">Signal</keyword>
<evidence type="ECO:0000313" key="5">
    <source>
        <dbReference type="RefSeq" id="XP_017776892.1"/>
    </source>
</evidence>
<feature type="non-terminal residue" evidence="5">
    <location>
        <position position="233"/>
    </location>
</feature>
<dbReference type="InterPro" id="IPR000867">
    <property type="entry name" value="IGFBP-like"/>
</dbReference>
<evidence type="ECO:0000313" key="4">
    <source>
        <dbReference type="Proteomes" id="UP000695000"/>
    </source>
</evidence>
<dbReference type="SUPFAM" id="SSF57603">
    <property type="entry name" value="FnI-like domain"/>
    <property type="match status" value="1"/>
</dbReference>
<sequence length="233" mass="26075">MLLGTALVLLLSLSGTISGGRHRRKDLVRLRRSIINEKCPYPCTCPTKEVCEECEECPRQLDEPCSDDRPCDRFKGLVCAFLHDGDTEGVCRADTSGVPCVVYNKTYRHGETFSPDCRTQCACQNGTYGCSSLCPQEHISPEGSCRHPRLVELPGQCCREWMCDSQAVEEPPSCEPTFTKWSECSSNCGSGISTRRSNLNGRCESAVEARICQTRRCDANEVFTHRSHHHHLR</sequence>
<dbReference type="PROSITE" id="PS50092">
    <property type="entry name" value="TSP1"/>
    <property type="match status" value="1"/>
</dbReference>
<feature type="chain" id="PRO_5046725221" evidence="2">
    <location>
        <begin position="20"/>
        <end position="233"/>
    </location>
</feature>
<dbReference type="Proteomes" id="UP000695000">
    <property type="component" value="Unplaced"/>
</dbReference>
<proteinExistence type="predicted"/>
<dbReference type="SMART" id="SM00121">
    <property type="entry name" value="IB"/>
    <property type="match status" value="1"/>
</dbReference>
<dbReference type="PROSITE" id="PS01208">
    <property type="entry name" value="VWFC_1"/>
    <property type="match status" value="1"/>
</dbReference>
<dbReference type="InterPro" id="IPR001007">
    <property type="entry name" value="VWF_dom"/>
</dbReference>